<accession>E9HIJ1</accession>
<dbReference type="InParanoid" id="E9HIJ1"/>
<dbReference type="PhylomeDB" id="E9HIJ1"/>
<organism evidence="5 6">
    <name type="scientific">Daphnia pulex</name>
    <name type="common">Water flea</name>
    <dbReference type="NCBI Taxonomy" id="6669"/>
    <lineage>
        <taxon>Eukaryota</taxon>
        <taxon>Metazoa</taxon>
        <taxon>Ecdysozoa</taxon>
        <taxon>Arthropoda</taxon>
        <taxon>Crustacea</taxon>
        <taxon>Branchiopoda</taxon>
        <taxon>Diplostraca</taxon>
        <taxon>Cladocera</taxon>
        <taxon>Anomopoda</taxon>
        <taxon>Daphniidae</taxon>
        <taxon>Daphnia</taxon>
    </lineage>
</organism>
<sequence>MAQTAEKVCIVCNSGFPGRVIQFVSCVDCKGPVHLTCIPGNKRGKVLSKATYVLMNKNNEAFFYKCSKCPTVPVPEIRVNLMAQVTEVVDVVENSRTTLAATFKLILGPLHSSPKKDLHPKPRTDATDIIPFTPIDGDCRPIITPEIELADAFAGLPMISTNEEVNSPMEQGSNSLLERQMATLEDSERYNERPSAQPNSPMELTSFFARPVATQESSLPSLAQERSRDRSNRSINGIRKWHIEPAAGKRLKPMLIDDTDRGLGIRYTRKNGTVMWRCNFRPKKNPCHGLVSQIGDKFAEHHPHSCNPKSHHKVNVILAAEAKKYALDHLNEPAQKVVEPLIVKVLDGNPNWNPINPTTLARAVNRRGSRCRSEKAPNIHDGRTNFRFENCSKMSYPEKLDGKQLLKAVSEVYCETNFLNEAFCYDDDKDDLNNSNNTQQRKKDHSKFQLQKRYLNVRQKMRKYHVQRYFRNDSQNNTDGNEEWEGTVCK</sequence>
<evidence type="ECO:0000313" key="5">
    <source>
        <dbReference type="EMBL" id="EFX68451.1"/>
    </source>
</evidence>
<keyword evidence="2" id="KW-0863">Zinc-finger</keyword>
<feature type="region of interest" description="Disordered" evidence="4">
    <location>
        <begin position="215"/>
        <end position="234"/>
    </location>
</feature>
<evidence type="ECO:0000313" key="6">
    <source>
        <dbReference type="Proteomes" id="UP000000305"/>
    </source>
</evidence>
<protein>
    <recommendedName>
        <fullName evidence="7">Zinc finger PHD-type domain-containing protein</fullName>
    </recommendedName>
</protein>
<dbReference type="AlphaFoldDB" id="E9HIJ1"/>
<dbReference type="OMA" id="QETFIVI"/>
<evidence type="ECO:0000256" key="2">
    <source>
        <dbReference type="ARBA" id="ARBA00022771"/>
    </source>
</evidence>
<dbReference type="GO" id="GO:0008270">
    <property type="term" value="F:zinc ion binding"/>
    <property type="evidence" value="ECO:0007669"/>
    <property type="project" value="UniProtKB-KW"/>
</dbReference>
<dbReference type="EMBL" id="GL732655">
    <property type="protein sequence ID" value="EFX68451.1"/>
    <property type="molecule type" value="Genomic_DNA"/>
</dbReference>
<evidence type="ECO:0000256" key="1">
    <source>
        <dbReference type="ARBA" id="ARBA00022723"/>
    </source>
</evidence>
<keyword evidence="6" id="KW-1185">Reference proteome</keyword>
<dbReference type="PANTHER" id="PTHR20956:SF12">
    <property type="entry name" value="FLYWCH-TYPE DOMAIN-CONTAINING PROTEIN"/>
    <property type="match status" value="1"/>
</dbReference>
<keyword evidence="1" id="KW-0479">Metal-binding</keyword>
<dbReference type="OrthoDB" id="6369849at2759"/>
<gene>
    <name evidence="5" type="ORF">DAPPUDRAFT_114556</name>
</gene>
<dbReference type="Proteomes" id="UP000000305">
    <property type="component" value="Unassembled WGS sequence"/>
</dbReference>
<proteinExistence type="predicted"/>
<keyword evidence="3" id="KW-0862">Zinc</keyword>
<dbReference type="InterPro" id="IPR019786">
    <property type="entry name" value="Zinc_finger_PHD-type_CS"/>
</dbReference>
<dbReference type="HOGENOM" id="CLU_559308_0_0_1"/>
<reference evidence="5 6" key="1">
    <citation type="journal article" date="2011" name="Science">
        <title>The ecoresponsive genome of Daphnia pulex.</title>
        <authorList>
            <person name="Colbourne J.K."/>
            <person name="Pfrender M.E."/>
            <person name="Gilbert D."/>
            <person name="Thomas W.K."/>
            <person name="Tucker A."/>
            <person name="Oakley T.H."/>
            <person name="Tokishita S."/>
            <person name="Aerts A."/>
            <person name="Arnold G.J."/>
            <person name="Basu M.K."/>
            <person name="Bauer D.J."/>
            <person name="Caceres C.E."/>
            <person name="Carmel L."/>
            <person name="Casola C."/>
            <person name="Choi J.H."/>
            <person name="Detter J.C."/>
            <person name="Dong Q."/>
            <person name="Dusheyko S."/>
            <person name="Eads B.D."/>
            <person name="Frohlich T."/>
            <person name="Geiler-Samerotte K.A."/>
            <person name="Gerlach D."/>
            <person name="Hatcher P."/>
            <person name="Jogdeo S."/>
            <person name="Krijgsveld J."/>
            <person name="Kriventseva E.V."/>
            <person name="Kultz D."/>
            <person name="Laforsch C."/>
            <person name="Lindquist E."/>
            <person name="Lopez J."/>
            <person name="Manak J.R."/>
            <person name="Muller J."/>
            <person name="Pangilinan J."/>
            <person name="Patwardhan R.P."/>
            <person name="Pitluck S."/>
            <person name="Pritham E.J."/>
            <person name="Rechtsteiner A."/>
            <person name="Rho M."/>
            <person name="Rogozin I.B."/>
            <person name="Sakarya O."/>
            <person name="Salamov A."/>
            <person name="Schaack S."/>
            <person name="Shapiro H."/>
            <person name="Shiga Y."/>
            <person name="Skalitzky C."/>
            <person name="Smith Z."/>
            <person name="Souvorov A."/>
            <person name="Sung W."/>
            <person name="Tang Z."/>
            <person name="Tsuchiya D."/>
            <person name="Tu H."/>
            <person name="Vos H."/>
            <person name="Wang M."/>
            <person name="Wolf Y.I."/>
            <person name="Yamagata H."/>
            <person name="Yamada T."/>
            <person name="Ye Y."/>
            <person name="Shaw J.R."/>
            <person name="Andrews J."/>
            <person name="Crease T.J."/>
            <person name="Tang H."/>
            <person name="Lucas S.M."/>
            <person name="Robertson H.M."/>
            <person name="Bork P."/>
            <person name="Koonin E.V."/>
            <person name="Zdobnov E.M."/>
            <person name="Grigoriev I.V."/>
            <person name="Lynch M."/>
            <person name="Boore J.L."/>
        </authorList>
    </citation>
    <scope>NUCLEOTIDE SEQUENCE [LARGE SCALE GENOMIC DNA]</scope>
</reference>
<evidence type="ECO:0000256" key="4">
    <source>
        <dbReference type="SAM" id="MobiDB-lite"/>
    </source>
</evidence>
<evidence type="ECO:0000256" key="3">
    <source>
        <dbReference type="ARBA" id="ARBA00022833"/>
    </source>
</evidence>
<name>E9HIJ1_DAPPU</name>
<dbReference type="PANTHER" id="PTHR20956">
    <property type="entry name" value="HEH2P"/>
    <property type="match status" value="1"/>
</dbReference>
<dbReference type="PROSITE" id="PS01359">
    <property type="entry name" value="ZF_PHD_1"/>
    <property type="match status" value="1"/>
</dbReference>
<dbReference type="KEGG" id="dpx:DAPPUDRAFT_114556"/>
<evidence type="ECO:0008006" key="7">
    <source>
        <dbReference type="Google" id="ProtNLM"/>
    </source>
</evidence>